<dbReference type="EMBL" id="LR796673">
    <property type="protein sequence ID" value="CAB4159211.1"/>
    <property type="molecule type" value="Genomic_DNA"/>
</dbReference>
<reference evidence="1" key="1">
    <citation type="submission" date="2020-04" db="EMBL/GenBank/DDBJ databases">
        <authorList>
            <person name="Chiriac C."/>
            <person name="Salcher M."/>
            <person name="Ghai R."/>
            <person name="Kavagutti S V."/>
        </authorList>
    </citation>
    <scope>NUCLEOTIDE SEQUENCE</scope>
</reference>
<proteinExistence type="predicted"/>
<evidence type="ECO:0000313" key="1">
    <source>
        <dbReference type="EMBL" id="CAB4159211.1"/>
    </source>
</evidence>
<organism evidence="1">
    <name type="scientific">uncultured Caudovirales phage</name>
    <dbReference type="NCBI Taxonomy" id="2100421"/>
    <lineage>
        <taxon>Viruses</taxon>
        <taxon>Duplodnaviria</taxon>
        <taxon>Heunggongvirae</taxon>
        <taxon>Uroviricota</taxon>
        <taxon>Caudoviricetes</taxon>
        <taxon>Peduoviridae</taxon>
        <taxon>Maltschvirus</taxon>
        <taxon>Maltschvirus maltsch</taxon>
    </lineage>
</organism>
<protein>
    <submittedName>
        <fullName evidence="1">Uncharacterized protein</fullName>
    </submittedName>
</protein>
<gene>
    <name evidence="1" type="ORF">UFOVP703_71</name>
</gene>
<sequence length="80" mass="9171">MTRTEALNLLNALPRRMTFVNFTFRDFDGQTKHGDARVEHRPDGVFLVGAFGYGKTREDVRAALKEYLGGRELVSHQHHD</sequence>
<name>A0A6J5NPD3_9CAUD</name>
<accession>A0A6J5NPD3</accession>